<dbReference type="RefSeq" id="WP_379560568.1">
    <property type="nucleotide sequence ID" value="NZ_CP085256.1"/>
</dbReference>
<organism evidence="3 4">
    <name type="scientific">Oceanobacillus kapialis</name>
    <dbReference type="NCBI Taxonomy" id="481353"/>
    <lineage>
        <taxon>Bacteria</taxon>
        <taxon>Bacillati</taxon>
        <taxon>Bacillota</taxon>
        <taxon>Bacilli</taxon>
        <taxon>Bacillales</taxon>
        <taxon>Bacillaceae</taxon>
        <taxon>Oceanobacillus</taxon>
    </lineage>
</organism>
<dbReference type="Proteomes" id="UP001597451">
    <property type="component" value="Unassembled WGS sequence"/>
</dbReference>
<accession>A0ABW5PX28</accession>
<keyword evidence="2" id="KW-0472">Membrane</keyword>
<protein>
    <submittedName>
        <fullName evidence="3">Uncharacterized protein</fullName>
    </submittedName>
</protein>
<name>A0ABW5PX28_9BACI</name>
<reference evidence="4" key="1">
    <citation type="journal article" date="2019" name="Int. J. Syst. Evol. Microbiol.">
        <title>The Global Catalogue of Microorganisms (GCM) 10K type strain sequencing project: providing services to taxonomists for standard genome sequencing and annotation.</title>
        <authorList>
            <consortium name="The Broad Institute Genomics Platform"/>
            <consortium name="The Broad Institute Genome Sequencing Center for Infectious Disease"/>
            <person name="Wu L."/>
            <person name="Ma J."/>
        </authorList>
    </citation>
    <scope>NUCLEOTIDE SEQUENCE [LARGE SCALE GENOMIC DNA]</scope>
    <source>
        <strain evidence="4">TISTR 1858</strain>
    </source>
</reference>
<feature type="coiled-coil region" evidence="1">
    <location>
        <begin position="40"/>
        <end position="67"/>
    </location>
</feature>
<keyword evidence="4" id="KW-1185">Reference proteome</keyword>
<comment type="caution">
    <text evidence="3">The sequence shown here is derived from an EMBL/GenBank/DDBJ whole genome shotgun (WGS) entry which is preliminary data.</text>
</comment>
<evidence type="ECO:0000256" key="1">
    <source>
        <dbReference type="SAM" id="Coils"/>
    </source>
</evidence>
<evidence type="ECO:0000313" key="4">
    <source>
        <dbReference type="Proteomes" id="UP001597451"/>
    </source>
</evidence>
<keyword evidence="2" id="KW-0812">Transmembrane</keyword>
<evidence type="ECO:0000313" key="3">
    <source>
        <dbReference type="EMBL" id="MFD2627897.1"/>
    </source>
</evidence>
<dbReference type="EMBL" id="JBHUMX010000007">
    <property type="protein sequence ID" value="MFD2627897.1"/>
    <property type="molecule type" value="Genomic_DNA"/>
</dbReference>
<keyword evidence="1" id="KW-0175">Coiled coil</keyword>
<evidence type="ECO:0000256" key="2">
    <source>
        <dbReference type="SAM" id="Phobius"/>
    </source>
</evidence>
<keyword evidence="2" id="KW-1133">Transmembrane helix</keyword>
<proteinExistence type="predicted"/>
<feature type="transmembrane region" description="Helical" evidence="2">
    <location>
        <begin position="16"/>
        <end position="38"/>
    </location>
</feature>
<sequence>MTTEINFIQKQPNNRLTLLILGGVILLCLCCVAIGLFLQKNHVDEVIAQAESDLAELEITLAELQAEDASGSRSVEQLMTEVDRISESAMPTMPLFHAVTERLTNNDELVSYENNSSDSFIVTANYADMNAVADYIAELVDLTYITNVQLTSVAEMGESYEAVLTVQLLEESLKEEHSANDENIE</sequence>
<gene>
    <name evidence="3" type="ORF">ACFSUN_03695</name>
</gene>